<reference evidence="9" key="1">
    <citation type="submission" date="2025-08" db="UniProtKB">
        <authorList>
            <consortium name="RefSeq"/>
        </authorList>
    </citation>
    <scope>IDENTIFICATION</scope>
    <source>
        <tissue evidence="9">Leukocyte</tissue>
    </source>
</reference>
<keyword evidence="6 7" id="KW-0788">Thiol protease</keyword>
<keyword evidence="5 7" id="KW-0378">Hydrolase</keyword>
<dbReference type="InterPro" id="IPR018200">
    <property type="entry name" value="USP_CS"/>
</dbReference>
<dbReference type="PANTHER" id="PTHR24006">
    <property type="entry name" value="UBIQUITIN CARBOXYL-TERMINAL HYDROLASE"/>
    <property type="match status" value="1"/>
</dbReference>
<dbReference type="GeneID" id="109675329"/>
<dbReference type="CTD" id="83844"/>
<protein>
    <recommendedName>
        <fullName evidence="7">Ubiquitin carboxyl-terminal hydrolase</fullName>
        <ecNumber evidence="7">3.4.19.12</ecNumber>
    </recommendedName>
</protein>
<dbReference type="InterPro" id="IPR032069">
    <property type="entry name" value="USP37-like_PH"/>
</dbReference>
<evidence type="ECO:0000256" key="4">
    <source>
        <dbReference type="ARBA" id="ARBA00022786"/>
    </source>
</evidence>
<dbReference type="CDD" id="cd13312">
    <property type="entry name" value="PH_USP37_like"/>
    <property type="match status" value="1"/>
</dbReference>
<dbReference type="InterPro" id="IPR001394">
    <property type="entry name" value="Peptidase_C19_UCH"/>
</dbReference>
<dbReference type="RefSeq" id="XP_020007650.1">
    <property type="nucleotide sequence ID" value="XM_020152061.1"/>
</dbReference>
<dbReference type="Pfam" id="PF16674">
    <property type="entry name" value="UCH_N"/>
    <property type="match status" value="1"/>
</dbReference>
<dbReference type="PROSITE" id="PS50235">
    <property type="entry name" value="USP_3"/>
    <property type="match status" value="1"/>
</dbReference>
<dbReference type="SUPFAM" id="SSF54001">
    <property type="entry name" value="Cysteine proteinases"/>
    <property type="match status" value="1"/>
</dbReference>
<name>A0A8B7TQT3_CASCN</name>
<keyword evidence="8" id="KW-1185">Reference proteome</keyword>
<evidence type="ECO:0000256" key="7">
    <source>
        <dbReference type="RuleBase" id="RU366025"/>
    </source>
</evidence>
<dbReference type="KEGG" id="ccan:109675329"/>
<proteinExistence type="inferred from homology"/>
<dbReference type="AlphaFoldDB" id="A0A8B7TQT3"/>
<organism evidence="9">
    <name type="scientific">Castor canadensis</name>
    <name type="common">American beaver</name>
    <dbReference type="NCBI Taxonomy" id="51338"/>
    <lineage>
        <taxon>Eukaryota</taxon>
        <taxon>Metazoa</taxon>
        <taxon>Chordata</taxon>
        <taxon>Craniata</taxon>
        <taxon>Vertebrata</taxon>
        <taxon>Euteleostomi</taxon>
        <taxon>Mammalia</taxon>
        <taxon>Eutheria</taxon>
        <taxon>Euarchontoglires</taxon>
        <taxon>Glires</taxon>
        <taxon>Rodentia</taxon>
        <taxon>Castorimorpha</taxon>
        <taxon>Castoridae</taxon>
        <taxon>Castor</taxon>
    </lineage>
</organism>
<keyword evidence="4 7" id="KW-0833">Ubl conjugation pathway</keyword>
<keyword evidence="3 7" id="KW-0645">Protease</keyword>
<evidence type="ECO:0000256" key="1">
    <source>
        <dbReference type="ARBA" id="ARBA00000707"/>
    </source>
</evidence>
<dbReference type="PROSITE" id="PS00972">
    <property type="entry name" value="USP_1"/>
    <property type="match status" value="1"/>
</dbReference>
<dbReference type="InterPro" id="IPR050164">
    <property type="entry name" value="Peptidase_C19"/>
</dbReference>
<evidence type="ECO:0000313" key="8">
    <source>
        <dbReference type="Proteomes" id="UP001732720"/>
    </source>
</evidence>
<evidence type="ECO:0000256" key="3">
    <source>
        <dbReference type="ARBA" id="ARBA00022670"/>
    </source>
</evidence>
<dbReference type="GO" id="GO:0005634">
    <property type="term" value="C:nucleus"/>
    <property type="evidence" value="ECO:0007669"/>
    <property type="project" value="TreeGrafter"/>
</dbReference>
<evidence type="ECO:0000313" key="9">
    <source>
        <dbReference type="RefSeq" id="XP_020007650.1"/>
    </source>
</evidence>
<dbReference type="OrthoDB" id="289038at2759"/>
<dbReference type="PANTHER" id="PTHR24006:SF711">
    <property type="entry name" value="UBIQUITIN CARBOXYL-TERMINAL HYDROLASE 29"/>
    <property type="match status" value="1"/>
</dbReference>
<evidence type="ECO:0000256" key="6">
    <source>
        <dbReference type="ARBA" id="ARBA00022807"/>
    </source>
</evidence>
<dbReference type="CDD" id="cd02257">
    <property type="entry name" value="Peptidase_C19"/>
    <property type="match status" value="2"/>
</dbReference>
<dbReference type="GO" id="GO:0000082">
    <property type="term" value="P:G1/S transition of mitotic cell cycle"/>
    <property type="evidence" value="ECO:0007669"/>
    <property type="project" value="TreeGrafter"/>
</dbReference>
<dbReference type="EC" id="3.4.19.12" evidence="7"/>
<dbReference type="Gene3D" id="3.90.70.10">
    <property type="entry name" value="Cysteine proteinases"/>
    <property type="match status" value="2"/>
</dbReference>
<dbReference type="PROSITE" id="PS00973">
    <property type="entry name" value="USP_2"/>
    <property type="match status" value="1"/>
</dbReference>
<evidence type="ECO:0000256" key="2">
    <source>
        <dbReference type="ARBA" id="ARBA00009085"/>
    </source>
</evidence>
<dbReference type="GO" id="GO:0004843">
    <property type="term" value="F:cysteine-type deubiquitinase activity"/>
    <property type="evidence" value="ECO:0007669"/>
    <property type="project" value="UniProtKB-UniRule"/>
</dbReference>
<dbReference type="GO" id="GO:0006508">
    <property type="term" value="P:proteolysis"/>
    <property type="evidence" value="ECO:0007669"/>
    <property type="project" value="UniProtKB-KW"/>
</dbReference>
<dbReference type="GO" id="GO:0005829">
    <property type="term" value="C:cytosol"/>
    <property type="evidence" value="ECO:0007669"/>
    <property type="project" value="TreeGrafter"/>
</dbReference>
<dbReference type="GO" id="GO:0016579">
    <property type="term" value="P:protein deubiquitination"/>
    <property type="evidence" value="ECO:0007669"/>
    <property type="project" value="InterPro"/>
</dbReference>
<comment type="function">
    <text evidence="7">Deubiquitinating enzyme that removes conjugated ubiquitin from specific proteins to regulate different cellular processes.</text>
</comment>
<dbReference type="InterPro" id="IPR038765">
    <property type="entry name" value="Papain-like_cys_pep_sf"/>
</dbReference>
<comment type="similarity">
    <text evidence="2 7">Belongs to the peptidase C19 family.</text>
</comment>
<gene>
    <name evidence="9" type="primary">Usp26</name>
</gene>
<dbReference type="Gene3D" id="2.30.29.180">
    <property type="entry name" value="Ubiquitin carboxyl-terminal hydrolase 26/29/37, pleckstrin homology-like domain"/>
    <property type="match status" value="1"/>
</dbReference>
<dbReference type="Proteomes" id="UP001732720">
    <property type="component" value="Chromosome X"/>
</dbReference>
<comment type="catalytic activity">
    <reaction evidence="1 7">
        <text>Thiol-dependent hydrolysis of ester, thioester, amide, peptide and isopeptide bonds formed by the C-terminal Gly of ubiquitin (a 76-residue protein attached to proteins as an intracellular targeting signal).</text>
        <dbReference type="EC" id="3.4.19.12"/>
    </reaction>
</comment>
<sequence>MAAILVHGYVQLWNRKKGMSKSKEAFIETVVGKDKVKLLLYFNTGSVKTLLLSDIKNVILRSYGENRNDLYLTLQNNDFLFIERLAFTDAQQLKAFLDSVCETNLQPPMRSDKGEGIFTSTTTQKEINKTSLNKDCKKTSSGCFETAEETKTSYLQKMPLFIAKSPTPISKKLLEKQQEKRKRILFSSSDRNENKTLLIEDNSIRNKKSKADSLECISHNWEKQLKFRESEENEKSAFEFSFMADFTGNSSRDDTHPQTFAEKIFFPFLVDPNSIECGLDWENLEMFLAFCPEKVCHGLPNLGNTCYMNAVLQSLCSIPSFINDILSQSFQWSRVPRDAFSMCLAQLLVLKDVYDITMKGKVLRNIKRAISEIAEIFSGDIQNDAHEFLSFCLNHMKETIQKLSVTQEDDSGKETSPHPSFVDNAATKSLLCPVITNFELELLGSIFCKGCGRAVLKTEPSNYLSINLPQGRKVSPLSIQSSIDLFFRAEEIEYKCERCKHRQSVTMYKFSRLPRILIVHLKRYSFNEMWSLRKDEQKVIVSKYVKLSSHCNGNTKLPLPLSKNAHIRDLELLKIFQKMTFEMINSPTPSAELISKSKESLSLHFESDKELEPQKSQRFFKKASREQQKDLEKDSKLNIMESGDEMLFEEELFTDSMYLEDDFISLIHKDGGKPASSPDICIEDNCLQEIPENSKLDKYENTNVFIDFDSVSEPFEDFDEDPHPTFPESFPRVDQQIQRYDGGRIHKEAPPHQALPQSLPELNAQGHTQNFRSPTKLNLQKANLNSDKNPGNHKTESKAKEPKGNADKGDPHTYRLIGVISHLGNTPHSGHYISDAYDFKTQQWFTYNDVQVSSIPEFEVQESRISTGYIFFYMYNEAFEQLLARGQNSRSCSTKAKKTS</sequence>
<dbReference type="Pfam" id="PF00443">
    <property type="entry name" value="UCH"/>
    <property type="match status" value="1"/>
</dbReference>
<dbReference type="InterPro" id="IPR028889">
    <property type="entry name" value="USP"/>
</dbReference>
<dbReference type="InterPro" id="IPR038093">
    <property type="entry name" value="USP37-like_PH_sf"/>
</dbReference>
<evidence type="ECO:0000256" key="5">
    <source>
        <dbReference type="ARBA" id="ARBA00022801"/>
    </source>
</evidence>
<accession>A0A8B7TQT3</accession>